<feature type="transmembrane region" description="Helical" evidence="1">
    <location>
        <begin position="75"/>
        <end position="105"/>
    </location>
</feature>
<gene>
    <name evidence="2" type="ordered locus">Mfer_0087</name>
</gene>
<dbReference type="Proteomes" id="UP000002315">
    <property type="component" value="Chromosome"/>
</dbReference>
<dbReference type="EMBL" id="CP002278">
    <property type="protein sequence ID" value="ADP76891.1"/>
    <property type="molecule type" value="Genomic_DNA"/>
</dbReference>
<evidence type="ECO:0000256" key="1">
    <source>
        <dbReference type="SAM" id="Phobius"/>
    </source>
</evidence>
<keyword evidence="1" id="KW-0812">Transmembrane</keyword>
<organism evidence="2 3">
    <name type="scientific">Methanothermus fervidus (strain ATCC 43054 / DSM 2088 / JCM 10308 / V24 S)</name>
    <dbReference type="NCBI Taxonomy" id="523846"/>
    <lineage>
        <taxon>Archaea</taxon>
        <taxon>Methanobacteriati</taxon>
        <taxon>Methanobacteriota</taxon>
        <taxon>Methanomada group</taxon>
        <taxon>Methanobacteria</taxon>
        <taxon>Methanobacteriales</taxon>
        <taxon>Methanothermaceae</taxon>
        <taxon>Methanothermus</taxon>
    </lineage>
</organism>
<keyword evidence="1" id="KW-0472">Membrane</keyword>
<feature type="transmembrane region" description="Helical" evidence="1">
    <location>
        <begin position="28"/>
        <end position="46"/>
    </location>
</feature>
<reference evidence="2 3" key="1">
    <citation type="journal article" date="2010" name="Stand. Genomic Sci.">
        <title>Complete genome sequence of Methanothermus fervidus type strain (V24S).</title>
        <authorList>
            <person name="Anderson I."/>
            <person name="Djao O.D."/>
            <person name="Misra M."/>
            <person name="Chertkov O."/>
            <person name="Nolan M."/>
            <person name="Lucas S."/>
            <person name="Lapidus A."/>
            <person name="Del Rio T.G."/>
            <person name="Tice H."/>
            <person name="Cheng J.F."/>
            <person name="Tapia R."/>
            <person name="Han C."/>
            <person name="Goodwin L."/>
            <person name="Pitluck S."/>
            <person name="Liolios K."/>
            <person name="Ivanova N."/>
            <person name="Mavromatis K."/>
            <person name="Mikhailova N."/>
            <person name="Pati A."/>
            <person name="Brambilla E."/>
            <person name="Chen A."/>
            <person name="Palaniappan K."/>
            <person name="Land M."/>
            <person name="Hauser L."/>
            <person name="Chang Y.J."/>
            <person name="Jeffries C.D."/>
            <person name="Sikorski J."/>
            <person name="Spring S."/>
            <person name="Rohde M."/>
            <person name="Eichinger K."/>
            <person name="Huber H."/>
            <person name="Wirth R."/>
            <person name="Goker M."/>
            <person name="Detter J.C."/>
            <person name="Woyke T."/>
            <person name="Bristow J."/>
            <person name="Eisen J.A."/>
            <person name="Markowitz V."/>
            <person name="Hugenholtz P."/>
            <person name="Klenk H.P."/>
            <person name="Kyrpides N.C."/>
        </authorList>
    </citation>
    <scope>NUCLEOTIDE SEQUENCE [LARGE SCALE GENOMIC DNA]</scope>
    <source>
        <strain evidence="3">ATCC 43054 / DSM 2088 / JCM 10308 / V24 S</strain>
    </source>
</reference>
<accession>E3GX02</accession>
<evidence type="ECO:0000313" key="2">
    <source>
        <dbReference type="EMBL" id="ADP76891.1"/>
    </source>
</evidence>
<feature type="transmembrane region" description="Helical" evidence="1">
    <location>
        <begin position="126"/>
        <end position="145"/>
    </location>
</feature>
<protein>
    <submittedName>
        <fullName evidence="2">Uncharacterized protein</fullName>
    </submittedName>
</protein>
<dbReference type="HOGENOM" id="CLU_118894_0_0_2"/>
<proteinExistence type="predicted"/>
<evidence type="ECO:0000313" key="3">
    <source>
        <dbReference type="Proteomes" id="UP000002315"/>
    </source>
</evidence>
<dbReference type="STRING" id="523846.Mfer_0087"/>
<dbReference type="KEGG" id="mfv:Mfer_0087"/>
<sequence>MLIEALIYPISGFLMKISDDAWDMHRNYDVSIIAGIICGILLGILVTVSSDAAQIFFGIFLGTLLAGKVDSPPHFFTAIIFLLVVFILGMPSLSIFMLICALAAYMDEIWHENSVYFKNILIKKLFEYRCVLKIVVGILAFINVFQLETFFYFLLFEISYEIAKFI</sequence>
<keyword evidence="3" id="KW-1185">Reference proteome</keyword>
<dbReference type="AlphaFoldDB" id="E3GX02"/>
<name>E3GX02_METFV</name>
<keyword evidence="1" id="KW-1133">Transmembrane helix</keyword>